<dbReference type="InterPro" id="IPR036525">
    <property type="entry name" value="Tubulin/FtsZ_GTPase_sf"/>
</dbReference>
<dbReference type="EMBL" id="AMCI01004888">
    <property type="protein sequence ID" value="EJW97198.1"/>
    <property type="molecule type" value="Genomic_DNA"/>
</dbReference>
<dbReference type="InterPro" id="IPR003008">
    <property type="entry name" value="Tubulin_FtsZ_GTPase"/>
</dbReference>
<accession>J9FRS6</accession>
<dbReference type="GO" id="GO:0005737">
    <property type="term" value="C:cytoplasm"/>
    <property type="evidence" value="ECO:0007669"/>
    <property type="project" value="TreeGrafter"/>
</dbReference>
<dbReference type="PROSITE" id="PS01134">
    <property type="entry name" value="FTSZ_1"/>
    <property type="match status" value="1"/>
</dbReference>
<dbReference type="Pfam" id="PF00091">
    <property type="entry name" value="Tubulin"/>
    <property type="match status" value="1"/>
</dbReference>
<feature type="non-terminal residue" evidence="5">
    <location>
        <position position="245"/>
    </location>
</feature>
<dbReference type="AlphaFoldDB" id="J9FRS6"/>
<dbReference type="InterPro" id="IPR000158">
    <property type="entry name" value="Cell_div_FtsZ"/>
</dbReference>
<dbReference type="PRINTS" id="PR00423">
    <property type="entry name" value="CELLDVISFTSZ"/>
</dbReference>
<keyword evidence="2" id="KW-0547">Nucleotide-binding</keyword>
<evidence type="ECO:0000313" key="5">
    <source>
        <dbReference type="EMBL" id="EJW97198.1"/>
    </source>
</evidence>
<keyword evidence="5" id="KW-0132">Cell division</keyword>
<dbReference type="SUPFAM" id="SSF52490">
    <property type="entry name" value="Tubulin nucleotide-binding domain-like"/>
    <property type="match status" value="1"/>
</dbReference>
<proteinExistence type="inferred from homology"/>
<dbReference type="InterPro" id="IPR008280">
    <property type="entry name" value="Tub_FtsZ_C"/>
</dbReference>
<dbReference type="CDD" id="cd02201">
    <property type="entry name" value="FtsZ_type1"/>
    <property type="match status" value="1"/>
</dbReference>
<dbReference type="InterPro" id="IPR045061">
    <property type="entry name" value="FtsZ/CetZ"/>
</dbReference>
<dbReference type="GO" id="GO:0005525">
    <property type="term" value="F:GTP binding"/>
    <property type="evidence" value="ECO:0007669"/>
    <property type="project" value="UniProtKB-KW"/>
</dbReference>
<comment type="caution">
    <text evidence="5">The sequence shown here is derived from an EMBL/GenBank/DDBJ whole genome shotgun (WGS) entry which is preliminary data.</text>
</comment>
<sequence>MLFDDFEIDDGIGAKPKIKVVGCGGGGGNAIDRMIENEVRGVEFIAVNTDAQDLRQSKADTKIILGRTTTKGMGAGADPNKGREAALESEDDIREALRGSQMVFIAAGMGGGTGTGSAPVVARISKELGCLTIGIVTKPFVFEGPTRMQNAIEGLQELKKYVDTLIVIPNERLRNIVDMSTSILEAFREADNVLRQGVQGIAEIISVPGLINVDFADIRAVMKDKGTALMGIGVASGPNRAVEAA</sequence>
<keyword evidence="3" id="KW-0342">GTP-binding</keyword>
<dbReference type="GO" id="GO:0032153">
    <property type="term" value="C:cell division site"/>
    <property type="evidence" value="ECO:0007669"/>
    <property type="project" value="TreeGrafter"/>
</dbReference>
<gene>
    <name evidence="5" type="ORF">EVA_14695</name>
</gene>
<protein>
    <submittedName>
        <fullName evidence="5">Cell division protein FtsZ</fullName>
    </submittedName>
</protein>
<dbReference type="PANTHER" id="PTHR30314">
    <property type="entry name" value="CELL DIVISION PROTEIN FTSZ-RELATED"/>
    <property type="match status" value="1"/>
</dbReference>
<evidence type="ECO:0000256" key="3">
    <source>
        <dbReference type="ARBA" id="ARBA00023134"/>
    </source>
</evidence>
<dbReference type="PANTHER" id="PTHR30314:SF3">
    <property type="entry name" value="MITOCHONDRIAL DIVISION PROTEIN FSZA"/>
    <property type="match status" value="1"/>
</dbReference>
<dbReference type="GO" id="GO:0051301">
    <property type="term" value="P:cell division"/>
    <property type="evidence" value="ECO:0007669"/>
    <property type="project" value="UniProtKB-KW"/>
</dbReference>
<organism evidence="5">
    <name type="scientific">gut metagenome</name>
    <dbReference type="NCBI Taxonomy" id="749906"/>
    <lineage>
        <taxon>unclassified sequences</taxon>
        <taxon>metagenomes</taxon>
        <taxon>organismal metagenomes</taxon>
    </lineage>
</organism>
<dbReference type="Gene3D" id="3.40.50.1440">
    <property type="entry name" value="Tubulin/FtsZ, GTPase domain"/>
    <property type="match status" value="1"/>
</dbReference>
<evidence type="ECO:0000256" key="2">
    <source>
        <dbReference type="ARBA" id="ARBA00022741"/>
    </source>
</evidence>
<dbReference type="InterPro" id="IPR020805">
    <property type="entry name" value="Cell_div_FtsZ_CS"/>
</dbReference>
<evidence type="ECO:0000256" key="1">
    <source>
        <dbReference type="ARBA" id="ARBA00009690"/>
    </source>
</evidence>
<name>J9FRS6_9ZZZZ</name>
<dbReference type="NCBIfam" id="TIGR00065">
    <property type="entry name" value="ftsZ"/>
    <property type="match status" value="1"/>
</dbReference>
<keyword evidence="5" id="KW-0131">Cell cycle</keyword>
<feature type="domain" description="Tubulin/FtsZ GTPase" evidence="4">
    <location>
        <begin position="17"/>
        <end position="209"/>
    </location>
</feature>
<evidence type="ECO:0000259" key="4">
    <source>
        <dbReference type="SMART" id="SM00864"/>
    </source>
</evidence>
<dbReference type="HAMAP" id="MF_00909">
    <property type="entry name" value="FtsZ"/>
    <property type="match status" value="1"/>
</dbReference>
<dbReference type="SMART" id="SM00864">
    <property type="entry name" value="Tubulin"/>
    <property type="match status" value="1"/>
</dbReference>
<reference evidence="5" key="1">
    <citation type="journal article" date="2012" name="PLoS ONE">
        <title>Gene sets for utilization of primary and secondary nutrition supplies in the distal gut of endangered iberian lynx.</title>
        <authorList>
            <person name="Alcaide M."/>
            <person name="Messina E."/>
            <person name="Richter M."/>
            <person name="Bargiela R."/>
            <person name="Peplies J."/>
            <person name="Huws S.A."/>
            <person name="Newbold C.J."/>
            <person name="Golyshin P.N."/>
            <person name="Simon M.A."/>
            <person name="Lopez G."/>
            <person name="Yakimov M.M."/>
            <person name="Ferrer M."/>
        </authorList>
    </citation>
    <scope>NUCLEOTIDE SEQUENCE</scope>
</reference>
<dbReference type="GO" id="GO:0003924">
    <property type="term" value="F:GTPase activity"/>
    <property type="evidence" value="ECO:0007669"/>
    <property type="project" value="InterPro"/>
</dbReference>
<dbReference type="FunFam" id="3.40.50.1440:FF:000001">
    <property type="entry name" value="Cell division protein FtsZ"/>
    <property type="match status" value="1"/>
</dbReference>
<dbReference type="SUPFAM" id="SSF55307">
    <property type="entry name" value="Tubulin C-terminal domain-like"/>
    <property type="match status" value="1"/>
</dbReference>
<comment type="similarity">
    <text evidence="1">Belongs to the FtsZ family.</text>
</comment>